<geneLocation type="plasmid" evidence="3">
    <name>pic001a</name>
</geneLocation>
<dbReference type="Pfam" id="PF13557">
    <property type="entry name" value="Phenol_MetA_deg"/>
    <property type="match status" value="1"/>
</dbReference>
<reference evidence="2 3" key="1">
    <citation type="submission" date="2017-06" db="EMBL/GenBank/DDBJ databases">
        <title>Complete Genome Sequence of the Carbazole-Degrading Bacterium Acinetobacter johnsonii IC001.</title>
        <authorList>
            <person name="Vejarano F."/>
            <person name="Suzuki-Minakuchi C."/>
            <person name="Ohtsubo Y."/>
            <person name="Tsuda M."/>
            <person name="Okada K."/>
            <person name="Nojiri H."/>
        </authorList>
    </citation>
    <scope>NUCLEOTIDE SEQUENCE [LARGE SCALE GENOMIC DNA]</scope>
    <source>
        <strain evidence="2 3">IC001</strain>
        <plasmid evidence="3">pic001a</plasmid>
    </source>
</reference>
<evidence type="ECO:0000313" key="2">
    <source>
        <dbReference type="EMBL" id="AZN65778.1"/>
    </source>
</evidence>
<organism evidence="2 3">
    <name type="scientific">Acinetobacter johnsonii</name>
    <dbReference type="NCBI Taxonomy" id="40214"/>
    <lineage>
        <taxon>Bacteria</taxon>
        <taxon>Pseudomonadati</taxon>
        <taxon>Pseudomonadota</taxon>
        <taxon>Gammaproteobacteria</taxon>
        <taxon>Moraxellales</taxon>
        <taxon>Moraxellaceae</taxon>
        <taxon>Acinetobacter</taxon>
    </lineage>
</organism>
<evidence type="ECO:0000313" key="3">
    <source>
        <dbReference type="Proteomes" id="UP000276980"/>
    </source>
</evidence>
<dbReference type="RefSeq" id="WP_126039403.1">
    <property type="nucleotide sequence ID" value="NZ_CP022299.1"/>
</dbReference>
<name>A0A3Q8XG03_ACIJO</name>
<dbReference type="EMBL" id="CP022299">
    <property type="protein sequence ID" value="AZN65778.1"/>
    <property type="molecule type" value="Genomic_DNA"/>
</dbReference>
<feature type="chain" id="PRO_5018713464" evidence="1">
    <location>
        <begin position="21"/>
        <end position="290"/>
    </location>
</feature>
<protein>
    <submittedName>
        <fullName evidence="2">Phenol degradation protein meta</fullName>
    </submittedName>
</protein>
<evidence type="ECO:0000256" key="1">
    <source>
        <dbReference type="SAM" id="SignalP"/>
    </source>
</evidence>
<keyword evidence="1" id="KW-0732">Signal</keyword>
<keyword evidence="2" id="KW-0614">Plasmid</keyword>
<feature type="signal peptide" evidence="1">
    <location>
        <begin position="1"/>
        <end position="20"/>
    </location>
</feature>
<proteinExistence type="predicted"/>
<dbReference type="InterPro" id="IPR025737">
    <property type="entry name" value="FApF"/>
</dbReference>
<dbReference type="AlphaFoldDB" id="A0A3Q8XG03"/>
<accession>A0A3Q8XG03</accession>
<dbReference type="Proteomes" id="UP000276980">
    <property type="component" value="Plasmid pIC001A"/>
</dbReference>
<gene>
    <name evidence="2" type="ORF">CFH90_17800</name>
</gene>
<sequence length="290" mass="31826">MKNKIYALMLLSGIATHVCATENGLDSFALGAEGIAAGALPPPGVYLLNYYQNYHASEFKDGPDNFHVDVNAFIPRLVWMTPQQIAGGQLGFYAAQPLVNLRLNAMGASDSNSGLGDLVIATMLGWHKGNHHSIAALEGVLATGDYDNANLQRPVIANLGKNYHTIRPVLAYSYLQPQGWEFSTKLSYSFNTENDDTNYQSGDYFAGDYAIGYQLNDQVKLALEGYVFKQTTNDEVNGASIGNKGQALAFGPAIQYKQDNWSLEAKFLKETEVEHRPEGHSTTLKMVWAF</sequence>